<feature type="transmembrane region" description="Helical" evidence="1">
    <location>
        <begin position="62"/>
        <end position="84"/>
    </location>
</feature>
<comment type="caution">
    <text evidence="3">The sequence shown here is derived from an EMBL/GenBank/DDBJ whole genome shotgun (WGS) entry which is preliminary data.</text>
</comment>
<sequence>MTALRVFPFIGALVAIAAVVLSIIGISTTYWFDSGALLHSGLWQNCIASGCMKTEGGRTAAMALAAVIAIGVAAILAIFSGLARNKSDASNNTARLCGIISVILLFSSGVLIAAALYTFVGAKNATGYSFTLMALAQFLSFLAAMLVAHWMGHSFTVIS</sequence>
<dbReference type="AlphaFoldDB" id="A0A814F9Q6"/>
<dbReference type="Proteomes" id="UP000663891">
    <property type="component" value="Unassembled WGS sequence"/>
</dbReference>
<dbReference type="EMBL" id="CAJNON010000109">
    <property type="protein sequence ID" value="CAF0977754.1"/>
    <property type="molecule type" value="Genomic_DNA"/>
</dbReference>
<gene>
    <name evidence="2" type="ORF">IZO911_LOCUS12658</name>
    <name evidence="4" type="ORF">JYZ213_LOCUS22045</name>
    <name evidence="5" type="ORF">KXQ929_LOCUS436</name>
    <name evidence="7" type="ORF">OKA104_LOCUS15582</name>
    <name evidence="6" type="ORF">OXD698_LOCUS5484</name>
    <name evidence="3" type="ORF">VCS650_LOCUS13492</name>
</gene>
<evidence type="ECO:0000313" key="4">
    <source>
        <dbReference type="EMBL" id="CAF1113145.1"/>
    </source>
</evidence>
<evidence type="ECO:0000313" key="3">
    <source>
        <dbReference type="EMBL" id="CAF0977754.1"/>
    </source>
</evidence>
<dbReference type="EMBL" id="CAJOAY010000861">
    <property type="protein sequence ID" value="CAF3749249.1"/>
    <property type="molecule type" value="Genomic_DNA"/>
</dbReference>
<dbReference type="EMBL" id="CAJNOE010000099">
    <property type="protein sequence ID" value="CAF0908785.1"/>
    <property type="molecule type" value="Genomic_DNA"/>
</dbReference>
<feature type="transmembrane region" description="Helical" evidence="1">
    <location>
        <begin position="132"/>
        <end position="152"/>
    </location>
</feature>
<dbReference type="Proteomes" id="UP000663881">
    <property type="component" value="Unassembled WGS sequence"/>
</dbReference>
<evidence type="ECO:0000313" key="6">
    <source>
        <dbReference type="EMBL" id="CAF3582595.1"/>
    </source>
</evidence>
<reference evidence="3" key="1">
    <citation type="submission" date="2021-02" db="EMBL/GenBank/DDBJ databases">
        <authorList>
            <person name="Nowell W R."/>
        </authorList>
    </citation>
    <scope>NUCLEOTIDE SEQUENCE</scope>
</reference>
<evidence type="ECO:0000313" key="5">
    <source>
        <dbReference type="EMBL" id="CAF3507923.1"/>
    </source>
</evidence>
<protein>
    <submittedName>
        <fullName evidence="3">Uncharacterized protein</fullName>
    </submittedName>
</protein>
<accession>A0A814F9Q6</accession>
<keyword evidence="1" id="KW-0812">Transmembrane</keyword>
<proteinExistence type="predicted"/>
<dbReference type="Proteomes" id="UP000663845">
    <property type="component" value="Unassembled WGS sequence"/>
</dbReference>
<dbReference type="EMBL" id="CAJOAZ010000223">
    <property type="protein sequence ID" value="CAF3582595.1"/>
    <property type="molecule type" value="Genomic_DNA"/>
</dbReference>
<evidence type="ECO:0000256" key="1">
    <source>
        <dbReference type="SAM" id="Phobius"/>
    </source>
</evidence>
<dbReference type="Proteomes" id="UP000663844">
    <property type="component" value="Unassembled WGS sequence"/>
</dbReference>
<name>A0A814F9Q6_9BILA</name>
<dbReference type="EMBL" id="CAJNOG010000247">
    <property type="protein sequence ID" value="CAF1113145.1"/>
    <property type="molecule type" value="Genomic_DNA"/>
</dbReference>
<evidence type="ECO:0000313" key="8">
    <source>
        <dbReference type="Proteomes" id="UP000663891"/>
    </source>
</evidence>
<dbReference type="Proteomes" id="UP000663860">
    <property type="component" value="Unassembled WGS sequence"/>
</dbReference>
<feature type="transmembrane region" description="Helical" evidence="1">
    <location>
        <begin position="7"/>
        <end position="32"/>
    </location>
</feature>
<evidence type="ECO:0000313" key="2">
    <source>
        <dbReference type="EMBL" id="CAF0908785.1"/>
    </source>
</evidence>
<dbReference type="OrthoDB" id="10043829at2759"/>
<keyword evidence="1" id="KW-1133">Transmembrane helix</keyword>
<dbReference type="EMBL" id="CAJOBB010000010">
    <property type="protein sequence ID" value="CAF3507923.1"/>
    <property type="molecule type" value="Genomic_DNA"/>
</dbReference>
<feature type="transmembrane region" description="Helical" evidence="1">
    <location>
        <begin position="96"/>
        <end position="120"/>
    </location>
</feature>
<organism evidence="3 8">
    <name type="scientific">Adineta steineri</name>
    <dbReference type="NCBI Taxonomy" id="433720"/>
    <lineage>
        <taxon>Eukaryota</taxon>
        <taxon>Metazoa</taxon>
        <taxon>Spiralia</taxon>
        <taxon>Gnathifera</taxon>
        <taxon>Rotifera</taxon>
        <taxon>Eurotatoria</taxon>
        <taxon>Bdelloidea</taxon>
        <taxon>Adinetida</taxon>
        <taxon>Adinetidae</taxon>
        <taxon>Adineta</taxon>
    </lineage>
</organism>
<keyword evidence="1" id="KW-0472">Membrane</keyword>
<dbReference type="Proteomes" id="UP000663868">
    <property type="component" value="Unassembled WGS sequence"/>
</dbReference>
<evidence type="ECO:0000313" key="7">
    <source>
        <dbReference type="EMBL" id="CAF3749249.1"/>
    </source>
</evidence>